<keyword evidence="3" id="KW-1185">Reference proteome</keyword>
<sequence length="185" mass="21615">MMARKKFAKDPILYIHQPQVERPQAPMQHQYISPKKAKEPTSVDELAETSKNSSNSVRKKRNFFKEESKQDRNEVAKEEAVQSKEIQKDEAISEKEQTERRETDQPPVKEKTKFKDMSIEEKIQYLVNSPVHAPDLRCEVKTEKRNYRGVIKDSKDEVVIMRVGKRTNDTEIPINDILAIRMIGF</sequence>
<feature type="region of interest" description="Disordered" evidence="1">
    <location>
        <begin position="1"/>
        <end position="112"/>
    </location>
</feature>
<evidence type="ECO:0008006" key="4">
    <source>
        <dbReference type="Google" id="ProtNLM"/>
    </source>
</evidence>
<evidence type="ECO:0000313" key="2">
    <source>
        <dbReference type="EMBL" id="MBD1221813.1"/>
    </source>
</evidence>
<gene>
    <name evidence="2" type="ORF">IC602_04270</name>
</gene>
<evidence type="ECO:0000256" key="1">
    <source>
        <dbReference type="SAM" id="MobiDB-lite"/>
    </source>
</evidence>
<evidence type="ECO:0000313" key="3">
    <source>
        <dbReference type="Proteomes" id="UP000621631"/>
    </source>
</evidence>
<proteinExistence type="predicted"/>
<accession>A0ABR7VJF9</accession>
<protein>
    <recommendedName>
        <fullName evidence="4">Spore coat protein CotO</fullName>
    </recommendedName>
</protein>
<name>A0ABR7VJF9_VIRHA</name>
<dbReference type="InterPro" id="IPR025439">
    <property type="entry name" value="Spore_coat_CotO"/>
</dbReference>
<feature type="compositionally biased region" description="Basic and acidic residues" evidence="1">
    <location>
        <begin position="63"/>
        <end position="112"/>
    </location>
</feature>
<comment type="caution">
    <text evidence="2">The sequence shown here is derived from an EMBL/GenBank/DDBJ whole genome shotgun (WGS) entry which is preliminary data.</text>
</comment>
<dbReference type="EMBL" id="JACWEZ010000002">
    <property type="protein sequence ID" value="MBD1221813.1"/>
    <property type="molecule type" value="Genomic_DNA"/>
</dbReference>
<reference evidence="2 3" key="1">
    <citation type="submission" date="2020-09" db="EMBL/GenBank/DDBJ databases">
        <title>Draft Genome Sequences of Oil-Oxidizing Bacteria Halomonas titanicae, Marinobacter lutaoensis, and Virgibacillus halodenitrificans Isolated from Highly Saline Environments.</title>
        <authorList>
            <person name="Grouzdev D.S."/>
            <person name="Sokolova D.S."/>
            <person name="Semenova E.M."/>
            <person name="Borzenkov I.A."/>
            <person name="Bidzhieva S.K."/>
            <person name="Poltaraus A.B."/>
            <person name="Nazina T.N."/>
        </authorList>
    </citation>
    <scope>NUCLEOTIDE SEQUENCE [LARGE SCALE GENOMIC DNA]</scope>
    <source>
        <strain evidence="2 3">VKM B-3472D</strain>
    </source>
</reference>
<dbReference type="Proteomes" id="UP000621631">
    <property type="component" value="Unassembled WGS sequence"/>
</dbReference>
<organism evidence="2 3">
    <name type="scientific">Virgibacillus halodenitrificans</name>
    <name type="common">Bacillus halodenitrificans</name>
    <dbReference type="NCBI Taxonomy" id="1482"/>
    <lineage>
        <taxon>Bacteria</taxon>
        <taxon>Bacillati</taxon>
        <taxon>Bacillota</taxon>
        <taxon>Bacilli</taxon>
        <taxon>Bacillales</taxon>
        <taxon>Bacillaceae</taxon>
        <taxon>Virgibacillus</taxon>
    </lineage>
</organism>
<dbReference type="Pfam" id="PF14153">
    <property type="entry name" value="Spore_coat_CotO"/>
    <property type="match status" value="1"/>
</dbReference>